<dbReference type="GO" id="GO:0016831">
    <property type="term" value="F:carboxy-lyase activity"/>
    <property type="evidence" value="ECO:0007669"/>
    <property type="project" value="InterPro"/>
</dbReference>
<feature type="domain" description="Amidohydrolase-related" evidence="2">
    <location>
        <begin position="4"/>
        <end position="156"/>
    </location>
</feature>
<proteinExistence type="predicted"/>
<dbReference type="InterPro" id="IPR006680">
    <property type="entry name" value="Amidohydro-rel"/>
</dbReference>
<organism evidence="3">
    <name type="scientific">marine metagenome</name>
    <dbReference type="NCBI Taxonomy" id="408172"/>
    <lineage>
        <taxon>unclassified sequences</taxon>
        <taxon>metagenomes</taxon>
        <taxon>ecological metagenomes</taxon>
    </lineage>
</organism>
<name>A0A381VSD1_9ZZZZ</name>
<gene>
    <name evidence="3" type="ORF">METZ01_LOCUS96049</name>
</gene>
<dbReference type="PANTHER" id="PTHR21240">
    <property type="entry name" value="2-AMINO-3-CARBOXYLMUCONATE-6-SEMIALDEHYDE DECARBOXYLASE"/>
    <property type="match status" value="1"/>
</dbReference>
<evidence type="ECO:0000313" key="3">
    <source>
        <dbReference type="EMBL" id="SVA43195.1"/>
    </source>
</evidence>
<dbReference type="AlphaFoldDB" id="A0A381VSD1"/>
<dbReference type="InterPro" id="IPR032466">
    <property type="entry name" value="Metal_Hydrolase"/>
</dbReference>
<dbReference type="EMBL" id="UINC01009642">
    <property type="protein sequence ID" value="SVA43195.1"/>
    <property type="molecule type" value="Genomic_DNA"/>
</dbReference>
<keyword evidence="1" id="KW-0456">Lyase</keyword>
<sequence length="156" mass="17812">MRIIDPHVHVWQNDPAFPWASETVNPPEENRTPKMLLKLMDENGVEKTVLVQVIHYRWDNSYAAHVAASYPEKFVGVCRVNPQDAQASDDLDFWVEKQGFQGVRLSPGADASGDWFAGDQMKPLFLRAQSLRVPLLLLTRPSRLVDLAKRLEEYPD</sequence>
<evidence type="ECO:0000259" key="2">
    <source>
        <dbReference type="Pfam" id="PF04909"/>
    </source>
</evidence>
<dbReference type="Pfam" id="PF04909">
    <property type="entry name" value="Amidohydro_2"/>
    <property type="match status" value="1"/>
</dbReference>
<feature type="non-terminal residue" evidence="3">
    <location>
        <position position="156"/>
    </location>
</feature>
<accession>A0A381VSD1</accession>
<dbReference type="InterPro" id="IPR032465">
    <property type="entry name" value="ACMSD"/>
</dbReference>
<dbReference type="GO" id="GO:0016787">
    <property type="term" value="F:hydrolase activity"/>
    <property type="evidence" value="ECO:0007669"/>
    <property type="project" value="InterPro"/>
</dbReference>
<protein>
    <recommendedName>
        <fullName evidence="2">Amidohydrolase-related domain-containing protein</fullName>
    </recommendedName>
</protein>
<evidence type="ECO:0000256" key="1">
    <source>
        <dbReference type="ARBA" id="ARBA00023239"/>
    </source>
</evidence>
<reference evidence="3" key="1">
    <citation type="submission" date="2018-05" db="EMBL/GenBank/DDBJ databases">
        <authorList>
            <person name="Lanie J.A."/>
            <person name="Ng W.-L."/>
            <person name="Kazmierczak K.M."/>
            <person name="Andrzejewski T.M."/>
            <person name="Davidsen T.M."/>
            <person name="Wayne K.J."/>
            <person name="Tettelin H."/>
            <person name="Glass J.I."/>
            <person name="Rusch D."/>
            <person name="Podicherti R."/>
            <person name="Tsui H.-C.T."/>
            <person name="Winkler M.E."/>
        </authorList>
    </citation>
    <scope>NUCLEOTIDE SEQUENCE</scope>
</reference>
<dbReference type="Gene3D" id="3.20.20.140">
    <property type="entry name" value="Metal-dependent hydrolases"/>
    <property type="match status" value="1"/>
</dbReference>
<dbReference type="SUPFAM" id="SSF51556">
    <property type="entry name" value="Metallo-dependent hydrolases"/>
    <property type="match status" value="1"/>
</dbReference>